<dbReference type="SMART" id="SM00530">
    <property type="entry name" value="HTH_XRE"/>
    <property type="match status" value="1"/>
</dbReference>
<accession>A0ABN5WXH3</accession>
<evidence type="ECO:0000313" key="3">
    <source>
        <dbReference type="EMBL" id="BBI51654.1"/>
    </source>
</evidence>
<dbReference type="InterPro" id="IPR010982">
    <property type="entry name" value="Lambda_DNA-bd_dom_sf"/>
</dbReference>
<dbReference type="PANTHER" id="PTHR36924">
    <property type="entry name" value="ANTITOXIN HIGA-1"/>
    <property type="match status" value="1"/>
</dbReference>
<dbReference type="NCBIfam" id="TIGR02607">
    <property type="entry name" value="antidote_HigA"/>
    <property type="match status" value="1"/>
</dbReference>
<keyword evidence="1" id="KW-0238">DNA-binding</keyword>
<dbReference type="CDD" id="cd00093">
    <property type="entry name" value="HTH_XRE"/>
    <property type="match status" value="1"/>
</dbReference>
<evidence type="ECO:0000259" key="2">
    <source>
        <dbReference type="PROSITE" id="PS50943"/>
    </source>
</evidence>
<dbReference type="PANTHER" id="PTHR36924:SF1">
    <property type="entry name" value="ANTITOXIN HIGA-1"/>
    <property type="match status" value="1"/>
</dbReference>
<dbReference type="Proteomes" id="UP000289555">
    <property type="component" value="Chromosome"/>
</dbReference>
<sequence>MAHDSHAQPPHPGETLREDVLPALGISVTEMARRLGVARETLSRILHGRAPISPDLAVRLERAGIGRARAWLAVQSDYELWQAEHRTQPVIERFADLA</sequence>
<dbReference type="SUPFAM" id="SSF47413">
    <property type="entry name" value="lambda repressor-like DNA-binding domains"/>
    <property type="match status" value="1"/>
</dbReference>
<reference evidence="4" key="1">
    <citation type="journal article" date="2019" name="Microbiol. Resour. Announc.">
        <title>Complete Genome Sequence of Halomonas olivaria, a Moderately Halophilic Bacterium Isolated from Olive Processing Effluents, Obtained by Nanopore Sequencing.</title>
        <authorList>
            <person name="Nagata S."/>
            <person name="Ii K.M."/>
            <person name="Tsukimi T."/>
            <person name="Miura M.C."/>
            <person name="Galipon J."/>
            <person name="Arakawa K."/>
        </authorList>
    </citation>
    <scope>NUCLEOTIDE SEQUENCE [LARGE SCALE GENOMIC DNA]</scope>
    <source>
        <strain evidence="4">TYRC17</strain>
    </source>
</reference>
<dbReference type="Gene3D" id="1.10.260.40">
    <property type="entry name" value="lambda repressor-like DNA-binding domains"/>
    <property type="match status" value="1"/>
</dbReference>
<organism evidence="3 4">
    <name type="scientific">Vreelandella olivaria</name>
    <dbReference type="NCBI Taxonomy" id="390919"/>
    <lineage>
        <taxon>Bacteria</taxon>
        <taxon>Pseudomonadati</taxon>
        <taxon>Pseudomonadota</taxon>
        <taxon>Gammaproteobacteria</taxon>
        <taxon>Oceanospirillales</taxon>
        <taxon>Halomonadaceae</taxon>
        <taxon>Vreelandella</taxon>
    </lineage>
</organism>
<dbReference type="EMBL" id="AP019416">
    <property type="protein sequence ID" value="BBI51654.1"/>
    <property type="molecule type" value="Genomic_DNA"/>
</dbReference>
<proteinExistence type="predicted"/>
<dbReference type="InterPro" id="IPR001387">
    <property type="entry name" value="Cro/C1-type_HTH"/>
</dbReference>
<evidence type="ECO:0000256" key="1">
    <source>
        <dbReference type="ARBA" id="ARBA00023125"/>
    </source>
</evidence>
<evidence type="ECO:0000313" key="4">
    <source>
        <dbReference type="Proteomes" id="UP000289555"/>
    </source>
</evidence>
<dbReference type="PROSITE" id="PS50943">
    <property type="entry name" value="HTH_CROC1"/>
    <property type="match status" value="1"/>
</dbReference>
<keyword evidence="4" id="KW-1185">Reference proteome</keyword>
<dbReference type="Pfam" id="PF01381">
    <property type="entry name" value="HTH_3"/>
    <property type="match status" value="1"/>
</dbReference>
<protein>
    <submittedName>
        <fullName evidence="3">Transcriptional regulator</fullName>
    </submittedName>
</protein>
<gene>
    <name evidence="3" type="ORF">HORIV_40750</name>
</gene>
<dbReference type="InterPro" id="IPR013430">
    <property type="entry name" value="Toxin_antidote_HigA"/>
</dbReference>
<feature type="domain" description="HTH cro/C1-type" evidence="2">
    <location>
        <begin position="23"/>
        <end position="63"/>
    </location>
</feature>
<name>A0ABN5WXH3_9GAMM</name>